<dbReference type="Proteomes" id="UP000273083">
    <property type="component" value="Unassembled WGS sequence"/>
</dbReference>
<comment type="caution">
    <text evidence="9">The sequence shown here is derived from an EMBL/GenBank/DDBJ whole genome shotgun (WGS) entry which is preliminary data.</text>
</comment>
<dbReference type="PANTHER" id="PTHR30572">
    <property type="entry name" value="MEMBRANE COMPONENT OF TRANSPORTER-RELATED"/>
    <property type="match status" value="1"/>
</dbReference>
<dbReference type="EMBL" id="RJVG01000011">
    <property type="protein sequence ID" value="ROR25334.1"/>
    <property type="molecule type" value="Genomic_DNA"/>
</dbReference>
<feature type="domain" description="MacB-like periplasmic core" evidence="8">
    <location>
        <begin position="126"/>
        <end position="230"/>
    </location>
</feature>
<dbReference type="RefSeq" id="WP_123610470.1">
    <property type="nucleotide sequence ID" value="NZ_RJVG01000011.1"/>
</dbReference>
<evidence type="ECO:0000313" key="9">
    <source>
        <dbReference type="EMBL" id="ROR25334.1"/>
    </source>
</evidence>
<dbReference type="AlphaFoldDB" id="A0A3N1XF51"/>
<evidence type="ECO:0000259" key="7">
    <source>
        <dbReference type="Pfam" id="PF02687"/>
    </source>
</evidence>
<dbReference type="GO" id="GO:0022857">
    <property type="term" value="F:transmembrane transporter activity"/>
    <property type="evidence" value="ECO:0007669"/>
    <property type="project" value="TreeGrafter"/>
</dbReference>
<feature type="domain" description="ABC3 transporter permease C-terminal" evidence="7">
    <location>
        <begin position="296"/>
        <end position="417"/>
    </location>
</feature>
<keyword evidence="10" id="KW-1185">Reference proteome</keyword>
<dbReference type="Pfam" id="PF02687">
    <property type="entry name" value="FtsX"/>
    <property type="match status" value="1"/>
</dbReference>
<evidence type="ECO:0000256" key="4">
    <source>
        <dbReference type="ARBA" id="ARBA00022989"/>
    </source>
</evidence>
<feature type="transmembrane region" description="Helical" evidence="6">
    <location>
        <begin position="383"/>
        <end position="409"/>
    </location>
</feature>
<dbReference type="InterPro" id="IPR050250">
    <property type="entry name" value="Macrolide_Exporter_MacB"/>
</dbReference>
<name>A0A3N1XF51_9FIRM</name>
<keyword evidence="5 6" id="KW-0472">Membrane</keyword>
<organism evidence="9 10">
    <name type="scientific">Mobilisporobacter senegalensis</name>
    <dbReference type="NCBI Taxonomy" id="1329262"/>
    <lineage>
        <taxon>Bacteria</taxon>
        <taxon>Bacillati</taxon>
        <taxon>Bacillota</taxon>
        <taxon>Clostridia</taxon>
        <taxon>Lachnospirales</taxon>
        <taxon>Lachnospiraceae</taxon>
        <taxon>Mobilisporobacter</taxon>
    </lineage>
</organism>
<keyword evidence="2" id="KW-1003">Cell membrane</keyword>
<comment type="subcellular location">
    <subcellularLocation>
        <location evidence="1">Cell membrane</location>
        <topology evidence="1">Multi-pass membrane protein</topology>
    </subcellularLocation>
</comment>
<evidence type="ECO:0000256" key="6">
    <source>
        <dbReference type="SAM" id="Phobius"/>
    </source>
</evidence>
<evidence type="ECO:0000256" key="2">
    <source>
        <dbReference type="ARBA" id="ARBA00022475"/>
    </source>
</evidence>
<dbReference type="Pfam" id="PF12704">
    <property type="entry name" value="MacB_PCD"/>
    <property type="match status" value="1"/>
</dbReference>
<keyword evidence="4 6" id="KW-1133">Transmembrane helix</keyword>
<feature type="transmembrane region" description="Helical" evidence="6">
    <location>
        <begin position="292"/>
        <end position="315"/>
    </location>
</feature>
<feature type="transmembrane region" description="Helical" evidence="6">
    <location>
        <begin position="336"/>
        <end position="363"/>
    </location>
</feature>
<dbReference type="InterPro" id="IPR003838">
    <property type="entry name" value="ABC3_permease_C"/>
</dbReference>
<evidence type="ECO:0000313" key="10">
    <source>
        <dbReference type="Proteomes" id="UP000273083"/>
    </source>
</evidence>
<keyword evidence="3 6" id="KW-0812">Transmembrane</keyword>
<dbReference type="InterPro" id="IPR025857">
    <property type="entry name" value="MacB_PCD"/>
</dbReference>
<evidence type="ECO:0000256" key="5">
    <source>
        <dbReference type="ARBA" id="ARBA00023136"/>
    </source>
</evidence>
<dbReference type="OrthoDB" id="9812886at2"/>
<evidence type="ECO:0000259" key="8">
    <source>
        <dbReference type="Pfam" id="PF12704"/>
    </source>
</evidence>
<evidence type="ECO:0000256" key="1">
    <source>
        <dbReference type="ARBA" id="ARBA00004651"/>
    </source>
</evidence>
<gene>
    <name evidence="9" type="ORF">EDD66_11196</name>
</gene>
<sequence length="425" mass="47620">MSFVKRAFYSVIYHKGNNLLLFGIFTLILTLVLSSICVRDAAEKGINQIGKSVDISVLAIKHKDDMELDSFGLQMAHEMEKLPQVKMGSYLSDTIAVAKDFKSYFNKDLYTYTLEILPERYSKEWEDGSVNLVGITDTSNYWFFQENRNKLLEGRHLKKEDEGKSYAIISRVLAETNHLEVGDTITLQSFTMKNKVKEFKIVGIHSGAIGNTFPSYEADCNYIFTPVEFADYLGPGGIKKAEYTLNNAFKANNFIDAAQMIVEQGEDKGELTFETNNLMFLQASSAMKSSIYVANAILVSVIFMGGIVLCLMVLYSMLGRFFEVGVLLSLGERRKYIVLQMIIEVFLPLLPAIPISIISSNLIAGWLGEILLSNGPAMEKITVLVSIQSIFIVCVCGLVLAITACILPIKRIMKYQPKKLLQIME</sequence>
<proteinExistence type="predicted"/>
<protein>
    <submittedName>
        <fullName evidence="9">ABC-type antimicrobial peptide transport system permease subunit</fullName>
    </submittedName>
</protein>
<accession>A0A3N1XF51</accession>
<dbReference type="PANTHER" id="PTHR30572:SF9">
    <property type="entry name" value="ABC TRANSPORTER PERMEASE PROTEIN"/>
    <property type="match status" value="1"/>
</dbReference>
<dbReference type="GO" id="GO:0005886">
    <property type="term" value="C:plasma membrane"/>
    <property type="evidence" value="ECO:0007669"/>
    <property type="project" value="UniProtKB-SubCell"/>
</dbReference>
<reference evidence="9 10" key="1">
    <citation type="submission" date="2018-11" db="EMBL/GenBank/DDBJ databases">
        <title>Genomic Encyclopedia of Type Strains, Phase IV (KMG-IV): sequencing the most valuable type-strain genomes for metagenomic binning, comparative biology and taxonomic classification.</title>
        <authorList>
            <person name="Goeker M."/>
        </authorList>
    </citation>
    <scope>NUCLEOTIDE SEQUENCE [LARGE SCALE GENOMIC DNA]</scope>
    <source>
        <strain evidence="9 10">DSM 26537</strain>
    </source>
</reference>
<evidence type="ECO:0000256" key="3">
    <source>
        <dbReference type="ARBA" id="ARBA00022692"/>
    </source>
</evidence>